<name>A0ABP7XTW0_9ACTN</name>
<proteinExistence type="predicted"/>
<keyword evidence="2" id="KW-0378">Hydrolase</keyword>
<evidence type="ECO:0000259" key="1">
    <source>
        <dbReference type="Pfam" id="PF00561"/>
    </source>
</evidence>
<gene>
    <name evidence="2" type="ORF">GCM10022215_34680</name>
</gene>
<dbReference type="Pfam" id="PF00561">
    <property type="entry name" value="Abhydrolase_1"/>
    <property type="match status" value="1"/>
</dbReference>
<organism evidence="2 3">
    <name type="scientific">Nocardioides fonticola</name>
    <dbReference type="NCBI Taxonomy" id="450363"/>
    <lineage>
        <taxon>Bacteria</taxon>
        <taxon>Bacillati</taxon>
        <taxon>Actinomycetota</taxon>
        <taxon>Actinomycetes</taxon>
        <taxon>Propionibacteriales</taxon>
        <taxon>Nocardioidaceae</taxon>
        <taxon>Nocardioides</taxon>
    </lineage>
</organism>
<keyword evidence="3" id="KW-1185">Reference proteome</keyword>
<reference evidence="3" key="1">
    <citation type="journal article" date="2019" name="Int. J. Syst. Evol. Microbiol.">
        <title>The Global Catalogue of Microorganisms (GCM) 10K type strain sequencing project: providing services to taxonomists for standard genome sequencing and annotation.</title>
        <authorList>
            <consortium name="The Broad Institute Genomics Platform"/>
            <consortium name="The Broad Institute Genome Sequencing Center for Infectious Disease"/>
            <person name="Wu L."/>
            <person name="Ma J."/>
        </authorList>
    </citation>
    <scope>NUCLEOTIDE SEQUENCE [LARGE SCALE GENOMIC DNA]</scope>
    <source>
        <strain evidence="3">JCM 16703</strain>
    </source>
</reference>
<dbReference type="GO" id="GO:0016787">
    <property type="term" value="F:hydrolase activity"/>
    <property type="evidence" value="ECO:0007669"/>
    <property type="project" value="UniProtKB-KW"/>
</dbReference>
<dbReference type="RefSeq" id="WP_344734726.1">
    <property type="nucleotide sequence ID" value="NZ_BAAAZH010000028.1"/>
</dbReference>
<dbReference type="EMBL" id="BAAAZH010000028">
    <property type="protein sequence ID" value="GAA4125844.1"/>
    <property type="molecule type" value="Genomic_DNA"/>
</dbReference>
<comment type="caution">
    <text evidence="2">The sequence shown here is derived from an EMBL/GenBank/DDBJ whole genome shotgun (WGS) entry which is preliminary data.</text>
</comment>
<dbReference type="InterPro" id="IPR000073">
    <property type="entry name" value="AB_hydrolase_1"/>
</dbReference>
<accession>A0ABP7XTW0</accession>
<dbReference type="Gene3D" id="3.40.50.1820">
    <property type="entry name" value="alpha/beta hydrolase"/>
    <property type="match status" value="1"/>
</dbReference>
<dbReference type="SUPFAM" id="SSF53474">
    <property type="entry name" value="alpha/beta-Hydrolases"/>
    <property type="match status" value="1"/>
</dbReference>
<evidence type="ECO:0000313" key="2">
    <source>
        <dbReference type="EMBL" id="GAA4125844.1"/>
    </source>
</evidence>
<evidence type="ECO:0000313" key="3">
    <source>
        <dbReference type="Proteomes" id="UP001501495"/>
    </source>
</evidence>
<dbReference type="PANTHER" id="PTHR45763:SF46">
    <property type="entry name" value="AB HYDROLASE-1 DOMAIN-CONTAINING PROTEIN"/>
    <property type="match status" value="1"/>
</dbReference>
<dbReference type="InterPro" id="IPR029058">
    <property type="entry name" value="AB_hydrolase_fold"/>
</dbReference>
<sequence length="298" mass="31739">MSSHPSTRHVVPTPDGRELEVLLGGDPDGVPLVYHHGTPQAAWPSPLLEDAAAQVGLRTVCFSRPGYGDSTPRSAWQPIADDPADTVTVLDAFGLGEFLTLGWSGGGPRALACAAVLGDRCLAAASGVGVAPHVGFPGDFLAGMGEENVVEFGAAFRGEEALRALLEEWHPGFAALTAENLVEGMGDLLPEPDKAVLTDAFAEEMAATFRHALSRGIEGWLHDDLAFVAPWGFEPAQIRRPVALWQGRLDRMVPFAHAEFLAASIPGARVHFTEEDGHLSLMTRMPEILTELRELGGV</sequence>
<feature type="domain" description="AB hydrolase-1" evidence="1">
    <location>
        <begin position="31"/>
        <end position="283"/>
    </location>
</feature>
<dbReference type="PANTHER" id="PTHR45763">
    <property type="entry name" value="HYDROLASE, ALPHA/BETA FOLD FAMILY PROTEIN, EXPRESSED-RELATED"/>
    <property type="match status" value="1"/>
</dbReference>
<protein>
    <submittedName>
        <fullName evidence="2">Alpha/beta hydrolase</fullName>
    </submittedName>
</protein>
<dbReference type="Proteomes" id="UP001501495">
    <property type="component" value="Unassembled WGS sequence"/>
</dbReference>